<keyword evidence="1" id="KW-0812">Transmembrane</keyword>
<comment type="caution">
    <text evidence="2">The sequence shown here is derived from an EMBL/GenBank/DDBJ whole genome shotgun (WGS) entry which is preliminary data.</text>
</comment>
<organism evidence="2 3">
    <name type="scientific">Streptococcus cuniculi</name>
    <dbReference type="NCBI Taxonomy" id="1432788"/>
    <lineage>
        <taxon>Bacteria</taxon>
        <taxon>Bacillati</taxon>
        <taxon>Bacillota</taxon>
        <taxon>Bacilli</taxon>
        <taxon>Lactobacillales</taxon>
        <taxon>Streptococcaceae</taxon>
        <taxon>Streptococcus</taxon>
    </lineage>
</organism>
<gene>
    <name evidence="2" type="ORF">E4T82_09230</name>
</gene>
<feature type="transmembrane region" description="Helical" evidence="1">
    <location>
        <begin position="83"/>
        <end position="102"/>
    </location>
</feature>
<evidence type="ECO:0008006" key="4">
    <source>
        <dbReference type="Google" id="ProtNLM"/>
    </source>
</evidence>
<keyword evidence="1" id="KW-1133">Transmembrane helix</keyword>
<dbReference type="OrthoDB" id="9816377at2"/>
<feature type="transmembrane region" description="Helical" evidence="1">
    <location>
        <begin position="23"/>
        <end position="40"/>
    </location>
</feature>
<evidence type="ECO:0000313" key="3">
    <source>
        <dbReference type="Proteomes" id="UP000297253"/>
    </source>
</evidence>
<feature type="transmembrane region" description="Helical" evidence="1">
    <location>
        <begin position="154"/>
        <end position="175"/>
    </location>
</feature>
<feature type="transmembrane region" description="Helical" evidence="1">
    <location>
        <begin position="114"/>
        <end position="134"/>
    </location>
</feature>
<reference evidence="2 3" key="1">
    <citation type="submission" date="2019-03" db="EMBL/GenBank/DDBJ databases">
        <title>Diversity of the mouse oral microbiome.</title>
        <authorList>
            <person name="Joseph S."/>
            <person name="Aduse-Opoku J."/>
            <person name="Curtis M."/>
            <person name="Wade W."/>
            <person name="Hashim A."/>
        </authorList>
    </citation>
    <scope>NUCLEOTIDE SEQUENCE [LARGE SCALE GENOMIC DNA]</scope>
    <source>
        <strain evidence="2 3">WM131</strain>
    </source>
</reference>
<evidence type="ECO:0000313" key="2">
    <source>
        <dbReference type="EMBL" id="TFU97173.1"/>
    </source>
</evidence>
<proteinExistence type="predicted"/>
<evidence type="ECO:0000256" key="1">
    <source>
        <dbReference type="SAM" id="Phobius"/>
    </source>
</evidence>
<name>A0A4Y9J822_9STRE</name>
<protein>
    <recommendedName>
        <fullName evidence="4">Acyltransferase 3 domain-containing protein</fullName>
    </recommendedName>
</protein>
<dbReference type="AlphaFoldDB" id="A0A4Y9J822"/>
<accession>A0A4Y9J822</accession>
<keyword evidence="1" id="KW-0472">Membrane</keyword>
<sequence>MLVGFMWVIIPTVTKKSFESNDLLWFMYLYSVAGYVRLYGDRLQKRASIYLFWAMLSIVFIYSSVLVLDLLGLRWPGFAGEAIYFYGKNKLPTALASLFIFLGFRKLDIGHHRFINLVSSTTFGIYIIHEHPLLRDFWWVTVFKNATFSNSPYLIPYSILAVILVFTMCLLVEVARQKFIEKPYFSFVERQIQKLLLGRKVIK</sequence>
<dbReference type="Proteomes" id="UP000297253">
    <property type="component" value="Unassembled WGS sequence"/>
</dbReference>
<dbReference type="EMBL" id="SPPD01000015">
    <property type="protein sequence ID" value="TFU97173.1"/>
    <property type="molecule type" value="Genomic_DNA"/>
</dbReference>
<feature type="transmembrane region" description="Helical" evidence="1">
    <location>
        <begin position="47"/>
        <end position="71"/>
    </location>
</feature>
<dbReference type="RefSeq" id="WP_135182541.1">
    <property type="nucleotide sequence ID" value="NZ_JADGKZ010000015.1"/>
</dbReference>